<proteinExistence type="predicted"/>
<sequence>MNIQKITLLLPLDPDTQSNKE</sequence>
<accession>A0A0A8YJ24</accession>
<evidence type="ECO:0000256" key="1">
    <source>
        <dbReference type="SAM" id="MobiDB-lite"/>
    </source>
</evidence>
<evidence type="ECO:0000313" key="2">
    <source>
        <dbReference type="EMBL" id="JAD25563.1"/>
    </source>
</evidence>
<organism evidence="2">
    <name type="scientific">Arundo donax</name>
    <name type="common">Giant reed</name>
    <name type="synonym">Donax arundinaceus</name>
    <dbReference type="NCBI Taxonomy" id="35708"/>
    <lineage>
        <taxon>Eukaryota</taxon>
        <taxon>Viridiplantae</taxon>
        <taxon>Streptophyta</taxon>
        <taxon>Embryophyta</taxon>
        <taxon>Tracheophyta</taxon>
        <taxon>Spermatophyta</taxon>
        <taxon>Magnoliopsida</taxon>
        <taxon>Liliopsida</taxon>
        <taxon>Poales</taxon>
        <taxon>Poaceae</taxon>
        <taxon>PACMAD clade</taxon>
        <taxon>Arundinoideae</taxon>
        <taxon>Arundineae</taxon>
        <taxon>Arundo</taxon>
    </lineage>
</organism>
<reference evidence="2" key="2">
    <citation type="journal article" date="2015" name="Data Brief">
        <title>Shoot transcriptome of the giant reed, Arundo donax.</title>
        <authorList>
            <person name="Barrero R.A."/>
            <person name="Guerrero F.D."/>
            <person name="Moolhuijzen P."/>
            <person name="Goolsby J.A."/>
            <person name="Tidwell J."/>
            <person name="Bellgard S.E."/>
            <person name="Bellgard M.I."/>
        </authorList>
    </citation>
    <scope>NUCLEOTIDE SEQUENCE</scope>
    <source>
        <tissue evidence="2">Shoot tissue taken approximately 20 cm above the soil surface</tissue>
    </source>
</reference>
<reference evidence="2" key="1">
    <citation type="submission" date="2014-09" db="EMBL/GenBank/DDBJ databases">
        <authorList>
            <person name="Magalhaes I.L.F."/>
            <person name="Oliveira U."/>
            <person name="Santos F.R."/>
            <person name="Vidigal T.H.D.A."/>
            <person name="Brescovit A.D."/>
            <person name="Santos A.J."/>
        </authorList>
    </citation>
    <scope>NUCLEOTIDE SEQUENCE</scope>
    <source>
        <tissue evidence="2">Shoot tissue taken approximately 20 cm above the soil surface</tissue>
    </source>
</reference>
<protein>
    <submittedName>
        <fullName evidence="2">Uncharacterized protein</fullName>
    </submittedName>
</protein>
<dbReference type="EMBL" id="GBRH01272332">
    <property type="protein sequence ID" value="JAD25563.1"/>
    <property type="molecule type" value="Transcribed_RNA"/>
</dbReference>
<dbReference type="AlphaFoldDB" id="A0A0A8YJ24"/>
<name>A0A0A8YJ24_ARUDO</name>
<feature type="region of interest" description="Disordered" evidence="1">
    <location>
        <begin position="1"/>
        <end position="21"/>
    </location>
</feature>